<evidence type="ECO:0000256" key="4">
    <source>
        <dbReference type="ARBA" id="ARBA00022801"/>
    </source>
</evidence>
<dbReference type="CDD" id="cd09874">
    <property type="entry name" value="PIN_MT3492-like"/>
    <property type="match status" value="1"/>
</dbReference>
<keyword evidence="6" id="KW-0800">Toxin</keyword>
<evidence type="ECO:0000256" key="6">
    <source>
        <dbReference type="HAMAP-Rule" id="MF_00265"/>
    </source>
</evidence>
<dbReference type="STRING" id="582680.RS86_00791"/>
<dbReference type="Gene3D" id="3.40.50.1010">
    <property type="entry name" value="5'-nuclease"/>
    <property type="match status" value="1"/>
</dbReference>
<dbReference type="RefSeq" id="WP_045270921.1">
    <property type="nucleotide sequence ID" value="NZ_JYIX01000027.1"/>
</dbReference>
<keyword evidence="1 6" id="KW-1277">Toxin-antitoxin system</keyword>
<keyword evidence="3 6" id="KW-0479">Metal-binding</keyword>
<feature type="domain" description="PIN" evidence="7">
    <location>
        <begin position="2"/>
        <end position="112"/>
    </location>
</feature>
<dbReference type="EMBL" id="JYIX01000027">
    <property type="protein sequence ID" value="KJL34536.1"/>
    <property type="molecule type" value="Genomic_DNA"/>
</dbReference>
<dbReference type="SUPFAM" id="SSF88723">
    <property type="entry name" value="PIN domain-like"/>
    <property type="match status" value="1"/>
</dbReference>
<evidence type="ECO:0000259" key="7">
    <source>
        <dbReference type="Pfam" id="PF01850"/>
    </source>
</evidence>
<evidence type="ECO:0000256" key="5">
    <source>
        <dbReference type="ARBA" id="ARBA00022842"/>
    </source>
</evidence>
<evidence type="ECO:0000313" key="9">
    <source>
        <dbReference type="Proteomes" id="UP000033740"/>
    </source>
</evidence>
<organism evidence="8 9">
    <name type="scientific">Microbacterium azadirachtae</name>
    <dbReference type="NCBI Taxonomy" id="582680"/>
    <lineage>
        <taxon>Bacteria</taxon>
        <taxon>Bacillati</taxon>
        <taxon>Actinomycetota</taxon>
        <taxon>Actinomycetes</taxon>
        <taxon>Micrococcales</taxon>
        <taxon>Microbacteriaceae</taxon>
        <taxon>Microbacterium</taxon>
    </lineage>
</organism>
<dbReference type="InterPro" id="IPR029060">
    <property type="entry name" value="PIN-like_dom_sf"/>
</dbReference>
<name>A0A0F0LSP6_9MICO</name>
<dbReference type="GO" id="GO:0000287">
    <property type="term" value="F:magnesium ion binding"/>
    <property type="evidence" value="ECO:0007669"/>
    <property type="project" value="UniProtKB-UniRule"/>
</dbReference>
<evidence type="ECO:0000256" key="3">
    <source>
        <dbReference type="ARBA" id="ARBA00022723"/>
    </source>
</evidence>
<feature type="binding site" evidence="6">
    <location>
        <position position="87"/>
    </location>
    <ligand>
        <name>Mg(2+)</name>
        <dbReference type="ChEBI" id="CHEBI:18420"/>
    </ligand>
</feature>
<keyword evidence="2 6" id="KW-0540">Nuclease</keyword>
<accession>A0A0F0LSP6</accession>
<dbReference type="InterPro" id="IPR022907">
    <property type="entry name" value="VapC_family"/>
</dbReference>
<gene>
    <name evidence="6" type="primary">vapC</name>
    <name evidence="8" type="ORF">RS86_00791</name>
</gene>
<evidence type="ECO:0000313" key="8">
    <source>
        <dbReference type="EMBL" id="KJL34536.1"/>
    </source>
</evidence>
<protein>
    <recommendedName>
        <fullName evidence="6">Ribonuclease VapC</fullName>
        <shortName evidence="6">RNase VapC</shortName>
        <ecNumber evidence="6">3.1.-.-</ecNumber>
    </recommendedName>
    <alternativeName>
        <fullName evidence="6">Toxin VapC</fullName>
    </alternativeName>
</protein>
<comment type="function">
    <text evidence="6">Toxic component of a toxin-antitoxin (TA) system. An RNase.</text>
</comment>
<reference evidence="8 9" key="1">
    <citation type="submission" date="2015-02" db="EMBL/GenBank/DDBJ databases">
        <title>Draft genome sequences of ten Microbacterium spp. with emphasis on heavy metal contaminated environments.</title>
        <authorList>
            <person name="Corretto E."/>
        </authorList>
    </citation>
    <scope>NUCLEOTIDE SEQUENCE [LARGE SCALE GENOMIC DNA]</scope>
    <source>
        <strain evidence="8 9">ARN176</strain>
    </source>
</reference>
<dbReference type="PATRIC" id="fig|582680.6.peg.815"/>
<keyword evidence="5 6" id="KW-0460">Magnesium</keyword>
<evidence type="ECO:0000256" key="1">
    <source>
        <dbReference type="ARBA" id="ARBA00022649"/>
    </source>
</evidence>
<dbReference type="Pfam" id="PF01850">
    <property type="entry name" value="PIN"/>
    <property type="match status" value="1"/>
</dbReference>
<dbReference type="Proteomes" id="UP000033740">
    <property type="component" value="Unassembled WGS sequence"/>
</dbReference>
<sequence>MIYLDTSAAVKVLIVEEQTQEMRDLFGGTEPLVSSRLLELELAVALQRRGGEEERVSRVLSRISLFTLDDGVLAKALEARSGLRALDALHLATALQLEGIVDSMLSFDRELVQRAQAAGIPPHPLCA</sequence>
<evidence type="ECO:0000256" key="2">
    <source>
        <dbReference type="ARBA" id="ARBA00022722"/>
    </source>
</evidence>
<comment type="caution">
    <text evidence="8">The sequence shown here is derived from an EMBL/GenBank/DDBJ whole genome shotgun (WGS) entry which is preliminary data.</text>
</comment>
<dbReference type="GO" id="GO:0090729">
    <property type="term" value="F:toxin activity"/>
    <property type="evidence" value="ECO:0007669"/>
    <property type="project" value="UniProtKB-KW"/>
</dbReference>
<dbReference type="EC" id="3.1.-.-" evidence="6"/>
<dbReference type="AlphaFoldDB" id="A0A0F0LSP6"/>
<dbReference type="GO" id="GO:0004540">
    <property type="term" value="F:RNA nuclease activity"/>
    <property type="evidence" value="ECO:0007669"/>
    <property type="project" value="InterPro"/>
</dbReference>
<dbReference type="GO" id="GO:0016787">
    <property type="term" value="F:hydrolase activity"/>
    <property type="evidence" value="ECO:0007669"/>
    <property type="project" value="UniProtKB-KW"/>
</dbReference>
<comment type="cofactor">
    <cofactor evidence="6">
        <name>Mg(2+)</name>
        <dbReference type="ChEBI" id="CHEBI:18420"/>
    </cofactor>
</comment>
<feature type="binding site" evidence="6">
    <location>
        <position position="5"/>
    </location>
    <ligand>
        <name>Mg(2+)</name>
        <dbReference type="ChEBI" id="CHEBI:18420"/>
    </ligand>
</feature>
<keyword evidence="4 6" id="KW-0378">Hydrolase</keyword>
<comment type="similarity">
    <text evidence="6">Belongs to the PINc/VapC protein family.</text>
</comment>
<proteinExistence type="inferred from homology"/>
<keyword evidence="9" id="KW-1185">Reference proteome</keyword>
<dbReference type="HAMAP" id="MF_00265">
    <property type="entry name" value="VapC_Nob1"/>
    <property type="match status" value="1"/>
</dbReference>
<dbReference type="InterPro" id="IPR002716">
    <property type="entry name" value="PIN_dom"/>
</dbReference>